<dbReference type="GO" id="GO:0005524">
    <property type="term" value="F:ATP binding"/>
    <property type="evidence" value="ECO:0007669"/>
    <property type="project" value="UniProtKB-KW"/>
</dbReference>
<dbReference type="PROSITE" id="PS50109">
    <property type="entry name" value="HIS_KIN"/>
    <property type="match status" value="1"/>
</dbReference>
<keyword evidence="13 14" id="KW-0472">Membrane</keyword>
<gene>
    <name evidence="17" type="ORF">H9742_08585</name>
</gene>
<dbReference type="InterPro" id="IPR005467">
    <property type="entry name" value="His_kinase_dom"/>
</dbReference>
<reference evidence="17" key="1">
    <citation type="journal article" date="2021" name="PeerJ">
        <title>Extensive microbial diversity within the chicken gut microbiome revealed by metagenomics and culture.</title>
        <authorList>
            <person name="Gilroy R."/>
            <person name="Ravi A."/>
            <person name="Getino M."/>
            <person name="Pursley I."/>
            <person name="Horton D.L."/>
            <person name="Alikhan N.F."/>
            <person name="Baker D."/>
            <person name="Gharbi K."/>
            <person name="Hall N."/>
            <person name="Watson M."/>
            <person name="Adriaenssens E.M."/>
            <person name="Foster-Nyarko E."/>
            <person name="Jarju S."/>
            <person name="Secka A."/>
            <person name="Antonio M."/>
            <person name="Oren A."/>
            <person name="Chaudhuri R.R."/>
            <person name="La Ragione R."/>
            <person name="Hildebrand F."/>
            <person name="Pallen M.J."/>
        </authorList>
    </citation>
    <scope>NUCLEOTIDE SEQUENCE</scope>
    <source>
        <strain evidence="17">CHK195-6426</strain>
    </source>
</reference>
<proteinExistence type="predicted"/>
<dbReference type="SUPFAM" id="SSF158472">
    <property type="entry name" value="HAMP domain-like"/>
    <property type="match status" value="1"/>
</dbReference>
<dbReference type="InterPro" id="IPR003660">
    <property type="entry name" value="HAMP_dom"/>
</dbReference>
<feature type="transmembrane region" description="Helical" evidence="14">
    <location>
        <begin position="48"/>
        <end position="73"/>
    </location>
</feature>
<keyword evidence="4" id="KW-1003">Cell membrane</keyword>
<dbReference type="CDD" id="cd00075">
    <property type="entry name" value="HATPase"/>
    <property type="match status" value="1"/>
</dbReference>
<organism evidence="17 18">
    <name type="scientific">Candidatus Acetatifactor stercoripullorum</name>
    <dbReference type="NCBI Taxonomy" id="2838414"/>
    <lineage>
        <taxon>Bacteria</taxon>
        <taxon>Bacillati</taxon>
        <taxon>Bacillota</taxon>
        <taxon>Clostridia</taxon>
        <taxon>Lachnospirales</taxon>
        <taxon>Lachnospiraceae</taxon>
        <taxon>Acetatifactor</taxon>
    </lineage>
</organism>
<dbReference type="AlphaFoldDB" id="A0A9D1R5B8"/>
<dbReference type="Pfam" id="PF02518">
    <property type="entry name" value="HATPase_c"/>
    <property type="match status" value="1"/>
</dbReference>
<name>A0A9D1R5B8_9FIRM</name>
<dbReference type="Gene3D" id="1.10.287.130">
    <property type="match status" value="1"/>
</dbReference>
<dbReference type="InterPro" id="IPR036097">
    <property type="entry name" value="HisK_dim/P_sf"/>
</dbReference>
<dbReference type="PANTHER" id="PTHR45528:SF1">
    <property type="entry name" value="SENSOR HISTIDINE KINASE CPXA"/>
    <property type="match status" value="1"/>
</dbReference>
<feature type="domain" description="HAMP" evidence="16">
    <location>
        <begin position="79"/>
        <end position="131"/>
    </location>
</feature>
<dbReference type="SUPFAM" id="SSF55874">
    <property type="entry name" value="ATPase domain of HSP90 chaperone/DNA topoisomerase II/histidine kinase"/>
    <property type="match status" value="1"/>
</dbReference>
<dbReference type="Proteomes" id="UP000824265">
    <property type="component" value="Unassembled WGS sequence"/>
</dbReference>
<dbReference type="Gene3D" id="6.10.340.10">
    <property type="match status" value="1"/>
</dbReference>
<comment type="caution">
    <text evidence="17">The sequence shown here is derived from an EMBL/GenBank/DDBJ whole genome shotgun (WGS) entry which is preliminary data.</text>
</comment>
<dbReference type="GO" id="GO:0005886">
    <property type="term" value="C:plasma membrane"/>
    <property type="evidence" value="ECO:0007669"/>
    <property type="project" value="UniProtKB-SubCell"/>
</dbReference>
<dbReference type="CDD" id="cd06225">
    <property type="entry name" value="HAMP"/>
    <property type="match status" value="1"/>
</dbReference>
<dbReference type="InterPro" id="IPR004358">
    <property type="entry name" value="Sig_transdc_His_kin-like_C"/>
</dbReference>
<dbReference type="InterPro" id="IPR050398">
    <property type="entry name" value="HssS/ArlS-like"/>
</dbReference>
<protein>
    <recommendedName>
        <fullName evidence="3">histidine kinase</fullName>
        <ecNumber evidence="3">2.7.13.3</ecNumber>
    </recommendedName>
</protein>
<evidence type="ECO:0000259" key="16">
    <source>
        <dbReference type="PROSITE" id="PS50885"/>
    </source>
</evidence>
<evidence type="ECO:0000256" key="7">
    <source>
        <dbReference type="ARBA" id="ARBA00022692"/>
    </source>
</evidence>
<dbReference type="EMBL" id="DXGH01000045">
    <property type="protein sequence ID" value="HIW81559.1"/>
    <property type="molecule type" value="Genomic_DNA"/>
</dbReference>
<keyword evidence="6" id="KW-0808">Transferase</keyword>
<evidence type="ECO:0000256" key="1">
    <source>
        <dbReference type="ARBA" id="ARBA00000085"/>
    </source>
</evidence>
<keyword evidence="7 14" id="KW-0812">Transmembrane</keyword>
<accession>A0A9D1R5B8</accession>
<keyword evidence="5" id="KW-0597">Phosphoprotein</keyword>
<dbReference type="PANTHER" id="PTHR45528">
    <property type="entry name" value="SENSOR HISTIDINE KINASE CPXA"/>
    <property type="match status" value="1"/>
</dbReference>
<dbReference type="Pfam" id="PF00512">
    <property type="entry name" value="HisKA"/>
    <property type="match status" value="1"/>
</dbReference>
<feature type="domain" description="Histidine kinase" evidence="15">
    <location>
        <begin position="146"/>
        <end position="362"/>
    </location>
</feature>
<dbReference type="EC" id="2.7.13.3" evidence="3"/>
<keyword evidence="8" id="KW-0547">Nucleotide-binding</keyword>
<evidence type="ECO:0000256" key="9">
    <source>
        <dbReference type="ARBA" id="ARBA00022777"/>
    </source>
</evidence>
<keyword evidence="11 14" id="KW-1133">Transmembrane helix</keyword>
<dbReference type="InterPro" id="IPR036890">
    <property type="entry name" value="HATPase_C_sf"/>
</dbReference>
<evidence type="ECO:0000256" key="6">
    <source>
        <dbReference type="ARBA" id="ARBA00022679"/>
    </source>
</evidence>
<keyword evidence="12" id="KW-0902">Two-component regulatory system</keyword>
<dbReference type="SMART" id="SM00387">
    <property type="entry name" value="HATPase_c"/>
    <property type="match status" value="1"/>
</dbReference>
<dbReference type="SUPFAM" id="SSF47384">
    <property type="entry name" value="Homodimeric domain of signal transducing histidine kinase"/>
    <property type="match status" value="1"/>
</dbReference>
<sequence length="369" mass="42122">MIKQGGADIFSFQKATVAGKYLADQDAYLVAAYFPRENWLVSSLNHSFYVFLRAVLLAGTGAIAFLLFLASFFTRRMNRVIMEPIELLVKGAKRIENGNLRERIDYRGEAEFEQVCQAFNDMQDTILRDQEQRERTEKARTDMVTGISHDLRTPLTSIQGYVKGVLDGVADTEEKKRMYLKTAYESTEEMNILLQKLFDFSRMESGQMPFHMVKADLGEYVAAYAAQKEAVADPGSLQLRLHRSTEYMTEISLDVEQVRRILDNLLENSMKYAKAVPVLVDISLEETTEWVCLVWKDNGVGVPEEKLGRIFDRFYRCDEARREKGSGVGLYIVKYIMERHNGTVRAENAEGLKISLYFPKTGKEMQTGG</sequence>
<dbReference type="InterPro" id="IPR003594">
    <property type="entry name" value="HATPase_dom"/>
</dbReference>
<dbReference type="PRINTS" id="PR00344">
    <property type="entry name" value="BCTRLSENSOR"/>
</dbReference>
<evidence type="ECO:0000256" key="14">
    <source>
        <dbReference type="SAM" id="Phobius"/>
    </source>
</evidence>
<evidence type="ECO:0000256" key="2">
    <source>
        <dbReference type="ARBA" id="ARBA00004651"/>
    </source>
</evidence>
<comment type="subcellular location">
    <subcellularLocation>
        <location evidence="2">Cell membrane</location>
        <topology evidence="2">Multi-pass membrane protein</topology>
    </subcellularLocation>
</comment>
<dbReference type="PROSITE" id="PS50885">
    <property type="entry name" value="HAMP"/>
    <property type="match status" value="1"/>
</dbReference>
<dbReference type="FunFam" id="1.10.287.130:FF:000001">
    <property type="entry name" value="Two-component sensor histidine kinase"/>
    <property type="match status" value="1"/>
</dbReference>
<evidence type="ECO:0000256" key="4">
    <source>
        <dbReference type="ARBA" id="ARBA00022475"/>
    </source>
</evidence>
<evidence type="ECO:0000256" key="13">
    <source>
        <dbReference type="ARBA" id="ARBA00023136"/>
    </source>
</evidence>
<dbReference type="SMART" id="SM00388">
    <property type="entry name" value="HisKA"/>
    <property type="match status" value="1"/>
</dbReference>
<dbReference type="Pfam" id="PF00672">
    <property type="entry name" value="HAMP"/>
    <property type="match status" value="1"/>
</dbReference>
<comment type="catalytic activity">
    <reaction evidence="1">
        <text>ATP + protein L-histidine = ADP + protein N-phospho-L-histidine.</text>
        <dbReference type="EC" id="2.7.13.3"/>
    </reaction>
</comment>
<reference evidence="17" key="2">
    <citation type="submission" date="2021-04" db="EMBL/GenBank/DDBJ databases">
        <authorList>
            <person name="Gilroy R."/>
        </authorList>
    </citation>
    <scope>NUCLEOTIDE SEQUENCE</scope>
    <source>
        <strain evidence="17">CHK195-6426</strain>
    </source>
</reference>
<evidence type="ECO:0000313" key="17">
    <source>
        <dbReference type="EMBL" id="HIW81559.1"/>
    </source>
</evidence>
<dbReference type="GO" id="GO:0000155">
    <property type="term" value="F:phosphorelay sensor kinase activity"/>
    <property type="evidence" value="ECO:0007669"/>
    <property type="project" value="InterPro"/>
</dbReference>
<keyword evidence="10" id="KW-0067">ATP-binding</keyword>
<dbReference type="InterPro" id="IPR003661">
    <property type="entry name" value="HisK_dim/P_dom"/>
</dbReference>
<evidence type="ECO:0000256" key="5">
    <source>
        <dbReference type="ARBA" id="ARBA00022553"/>
    </source>
</evidence>
<evidence type="ECO:0000313" key="18">
    <source>
        <dbReference type="Proteomes" id="UP000824265"/>
    </source>
</evidence>
<evidence type="ECO:0000256" key="11">
    <source>
        <dbReference type="ARBA" id="ARBA00022989"/>
    </source>
</evidence>
<dbReference type="SMART" id="SM00304">
    <property type="entry name" value="HAMP"/>
    <property type="match status" value="1"/>
</dbReference>
<evidence type="ECO:0000256" key="8">
    <source>
        <dbReference type="ARBA" id="ARBA00022741"/>
    </source>
</evidence>
<dbReference type="CDD" id="cd00082">
    <property type="entry name" value="HisKA"/>
    <property type="match status" value="1"/>
</dbReference>
<evidence type="ECO:0000256" key="10">
    <source>
        <dbReference type="ARBA" id="ARBA00022840"/>
    </source>
</evidence>
<keyword evidence="9 17" id="KW-0418">Kinase</keyword>
<evidence type="ECO:0000259" key="15">
    <source>
        <dbReference type="PROSITE" id="PS50109"/>
    </source>
</evidence>
<evidence type="ECO:0000256" key="3">
    <source>
        <dbReference type="ARBA" id="ARBA00012438"/>
    </source>
</evidence>
<dbReference type="Gene3D" id="3.30.565.10">
    <property type="entry name" value="Histidine kinase-like ATPase, C-terminal domain"/>
    <property type="match status" value="1"/>
</dbReference>
<evidence type="ECO:0000256" key="12">
    <source>
        <dbReference type="ARBA" id="ARBA00023012"/>
    </source>
</evidence>